<accession>A0A2R5GCF4</accession>
<evidence type="ECO:0000313" key="1">
    <source>
        <dbReference type="EMBL" id="GBG25831.1"/>
    </source>
</evidence>
<name>A0A2R5GCF4_9STRA</name>
<sequence length="158" mass="16662">MLRGRTEAKLVALQSLVESGASPEEVSAMAHRTMGEKSLVDALQHPEATLRILAGDPDETRMDRDKLLAACGGDGELASDLLHSAGGNIEAAMQLVVAQGGQDHEQRDEAVVDLTERRNGDNSDLDILVAKCGGDRGLATDIYENAGKDLAIALSLLS</sequence>
<dbReference type="InParanoid" id="A0A2R5GCF4"/>
<proteinExistence type="predicted"/>
<comment type="caution">
    <text evidence="1">The sequence shown here is derived from an EMBL/GenBank/DDBJ whole genome shotgun (WGS) entry which is preliminary data.</text>
</comment>
<keyword evidence="2" id="KW-1185">Reference proteome</keyword>
<evidence type="ECO:0000313" key="2">
    <source>
        <dbReference type="Proteomes" id="UP000241890"/>
    </source>
</evidence>
<protein>
    <recommendedName>
        <fullName evidence="3">UBA domain-containing protein</fullName>
    </recommendedName>
</protein>
<organism evidence="1 2">
    <name type="scientific">Hondaea fermentalgiana</name>
    <dbReference type="NCBI Taxonomy" id="2315210"/>
    <lineage>
        <taxon>Eukaryota</taxon>
        <taxon>Sar</taxon>
        <taxon>Stramenopiles</taxon>
        <taxon>Bigyra</taxon>
        <taxon>Labyrinthulomycetes</taxon>
        <taxon>Thraustochytrida</taxon>
        <taxon>Thraustochytriidae</taxon>
        <taxon>Hondaea</taxon>
    </lineage>
</organism>
<dbReference type="AlphaFoldDB" id="A0A2R5GCF4"/>
<dbReference type="EMBL" id="BEYU01000016">
    <property type="protein sequence ID" value="GBG25831.1"/>
    <property type="molecule type" value="Genomic_DNA"/>
</dbReference>
<evidence type="ECO:0008006" key="3">
    <source>
        <dbReference type="Google" id="ProtNLM"/>
    </source>
</evidence>
<gene>
    <name evidence="1" type="ORF">FCC1311_020502</name>
</gene>
<dbReference type="Proteomes" id="UP000241890">
    <property type="component" value="Unassembled WGS sequence"/>
</dbReference>
<reference evidence="1 2" key="1">
    <citation type="submission" date="2017-12" db="EMBL/GenBank/DDBJ databases">
        <title>Sequencing, de novo assembly and annotation of complete genome of a new Thraustochytrid species, strain FCC1311.</title>
        <authorList>
            <person name="Sedici K."/>
            <person name="Godart F."/>
            <person name="Aiese Cigliano R."/>
            <person name="Sanseverino W."/>
            <person name="Barakat M."/>
            <person name="Ortet P."/>
            <person name="Marechal E."/>
            <person name="Cagnac O."/>
            <person name="Amato A."/>
        </authorList>
    </citation>
    <scope>NUCLEOTIDE SEQUENCE [LARGE SCALE GENOMIC DNA]</scope>
</reference>